<organism evidence="2 3">
    <name type="scientific">Parvularcula bermudensis (strain ATCC BAA-594 / HTCC2503 / KCTC 12087)</name>
    <dbReference type="NCBI Taxonomy" id="314260"/>
    <lineage>
        <taxon>Bacteria</taxon>
        <taxon>Pseudomonadati</taxon>
        <taxon>Pseudomonadota</taxon>
        <taxon>Alphaproteobacteria</taxon>
        <taxon>Parvularculales</taxon>
        <taxon>Parvularculaceae</taxon>
        <taxon>Parvularcula</taxon>
    </lineage>
</organism>
<evidence type="ECO:0000256" key="1">
    <source>
        <dbReference type="SAM" id="MobiDB-lite"/>
    </source>
</evidence>
<reference evidence="2 3" key="2">
    <citation type="journal article" date="2011" name="J. Bacteriol.">
        <title>Complete genome sequence of strain HTCC2503T of Parvularcula bermudensis, the type species of the order "Parvularculales" in the class Alphaproteobacteria.</title>
        <authorList>
            <person name="Oh H.M."/>
            <person name="Kang I."/>
            <person name="Vergin K.L."/>
            <person name="Kang D."/>
            <person name="Rhee K.H."/>
            <person name="Giovannoni S.J."/>
            <person name="Cho J.C."/>
        </authorList>
    </citation>
    <scope>NUCLEOTIDE SEQUENCE [LARGE SCALE GENOMIC DNA]</scope>
    <source>
        <strain evidence="3">ATCC BAA-594 / HTCC2503 / KCTC 12087</strain>
    </source>
</reference>
<dbReference type="Proteomes" id="UP000001302">
    <property type="component" value="Chromosome"/>
</dbReference>
<keyword evidence="3" id="KW-1185">Reference proteome</keyword>
<dbReference type="SUPFAM" id="SSF141571">
    <property type="entry name" value="Pentapeptide repeat-like"/>
    <property type="match status" value="1"/>
</dbReference>
<dbReference type="KEGG" id="pbr:PB2503_09239"/>
<sequence length="658" mass="69549">MGAAAVLGALFAGLALLQGERNAPSEQEKFLKSVQLQKEVISHARGIFGEMGQSSAVAFLAEVGGDEITHTLDLSNLRVRTIDLVETRFTNTNMAGLEGILLNLSSATLRPSSMNNARFLLSDARNARITIPERETVSFEGTLLDNSTIEIGSDAILMLSGSTLNGAQLRFDPGAILIADRSDLSDMTYTGAAMGSLVFDQVYFPGEAPPEWHEAGTICTGTAEEGCQPDFQFAPTLSAMIKRAAEKVAQHNPFPGAGFRQFDAAAHDLWTWRDLTGQYEIAADQMHDAVPLPAVMVEPLAHPIVWWTHDMVLRYNRLLKQRFAEAPVQTGGAPSQGSTVPPPSAAAPDQDTADLAWLRATLLDPGTAQEARGYFQTAGPDALAAALDAPYEDFPEMLALRRILGEIAEEMKAEDGPEAIGSPAPSPPGEKKLLVETAPMMVPEMAAAMVMARAGDIDYSEEATAEDRKGAASVAILAEALTANEAPLILSEGATDDDKEAYVVQLGAYSNFANASRHFGRPYAKLTSASCVPSAPNRNARSMPDPVSAACAPNKAAPQKLIVSGHSLGTKPVAIGKVSYSYDAAKGKTLYQVTTPPLGSKLAADSVCSSIRAQNGDCFVRPEKTGANDLASFVAAASRRDGLTDAAVDSAASAEIGD</sequence>
<dbReference type="EMBL" id="CP002156">
    <property type="protein sequence ID" value="ADM09901.1"/>
    <property type="molecule type" value="Genomic_DNA"/>
</dbReference>
<feature type="region of interest" description="Disordered" evidence="1">
    <location>
        <begin position="328"/>
        <end position="349"/>
    </location>
</feature>
<dbReference type="Gene3D" id="2.160.20.80">
    <property type="entry name" value="E3 ubiquitin-protein ligase SopA"/>
    <property type="match status" value="1"/>
</dbReference>
<gene>
    <name evidence="2" type="ordered locus">PB2503_09239</name>
</gene>
<evidence type="ECO:0000313" key="3">
    <source>
        <dbReference type="Proteomes" id="UP000001302"/>
    </source>
</evidence>
<dbReference type="HOGENOM" id="CLU_416679_0_0_5"/>
<name>E0TD78_PARBH</name>
<reference evidence="3" key="1">
    <citation type="submission" date="2010-08" db="EMBL/GenBank/DDBJ databases">
        <title>Genome sequence of Parvularcula bermudensis HTCC2503.</title>
        <authorList>
            <person name="Kang D.-M."/>
            <person name="Oh H.-M."/>
            <person name="Cho J.-C."/>
        </authorList>
    </citation>
    <scope>NUCLEOTIDE SEQUENCE [LARGE SCALE GENOMIC DNA]</scope>
    <source>
        <strain evidence="3">ATCC BAA-594 / HTCC2503 / KCTC 12087</strain>
    </source>
</reference>
<evidence type="ECO:0000313" key="2">
    <source>
        <dbReference type="EMBL" id="ADM09901.1"/>
    </source>
</evidence>
<dbReference type="eggNOG" id="COG1357">
    <property type="taxonomic scope" value="Bacteria"/>
</dbReference>
<accession>E0TD78</accession>
<dbReference type="AlphaFoldDB" id="E0TD78"/>
<proteinExistence type="predicted"/>
<protein>
    <submittedName>
        <fullName evidence="2">Uncharacterized protein</fullName>
    </submittedName>
</protein>